<evidence type="ECO:0000256" key="3">
    <source>
        <dbReference type="ARBA" id="ARBA00022490"/>
    </source>
</evidence>
<sequence>MVPALGSRLAALGPHERELLPVFECLTSLAIAAGRHIDTYAPALFDAALRCVTTQLQLRADPSSGGGRHEYDREIHVCALDLVSGLAEGLGASLDPLVGPSQLMQVVVAACCDEAADVRQSGFALVGDLSRGCVSHVAPRAQDVVGAALACLAPELLTAQRAEGTGTIMKAANNACWAVGEMALKLPPGSTTAWAEPLAERLTVILTTGPSRLPRSLIDNAAITMGRLAASAPQQLAQHLPHFCMPWCQGLRNIRDDVEKETAFTGLCAVLRLNPAPAMPPAPAWAALASAIASWRSVANASLRAEMAAVMQAYKQSLTAQGTWQQALGALEGPLAQKLCSMCDL</sequence>
<keyword evidence="4" id="KW-0677">Repeat</keyword>
<comment type="subcellular location">
    <subcellularLocation>
        <location evidence="1">Cytoplasm</location>
    </subcellularLocation>
</comment>
<name>A0A7S0WWR5_9CHLO</name>
<keyword evidence="3" id="KW-0963">Cytoplasm</keyword>
<evidence type="ECO:0000256" key="2">
    <source>
        <dbReference type="ARBA" id="ARBA00022448"/>
    </source>
</evidence>
<evidence type="ECO:0000256" key="1">
    <source>
        <dbReference type="ARBA" id="ARBA00004496"/>
    </source>
</evidence>
<dbReference type="PANTHER" id="PTHR10527">
    <property type="entry name" value="IMPORTIN BETA"/>
    <property type="match status" value="1"/>
</dbReference>
<keyword evidence="2" id="KW-0813">Transport</keyword>
<dbReference type="InterPro" id="IPR011989">
    <property type="entry name" value="ARM-like"/>
</dbReference>
<dbReference type="GO" id="GO:0005737">
    <property type="term" value="C:cytoplasm"/>
    <property type="evidence" value="ECO:0007669"/>
    <property type="project" value="UniProtKB-SubCell"/>
</dbReference>
<dbReference type="Gene3D" id="1.25.10.10">
    <property type="entry name" value="Leucine-rich Repeat Variant"/>
    <property type="match status" value="1"/>
</dbReference>
<gene>
    <name evidence="6" type="ORF">CLEI1391_LOCUS13842</name>
</gene>
<dbReference type="EMBL" id="HBFB01024639">
    <property type="protein sequence ID" value="CAD8688193.1"/>
    <property type="molecule type" value="Transcribed_RNA"/>
</dbReference>
<evidence type="ECO:0000256" key="4">
    <source>
        <dbReference type="ARBA" id="ARBA00022737"/>
    </source>
</evidence>
<dbReference type="GO" id="GO:0006606">
    <property type="term" value="P:protein import into nucleus"/>
    <property type="evidence" value="ECO:0007669"/>
    <property type="project" value="InterPro"/>
</dbReference>
<protein>
    <recommendedName>
        <fullName evidence="7">Tubulin-specific chaperone D</fullName>
    </recommendedName>
</protein>
<dbReference type="InterPro" id="IPR016024">
    <property type="entry name" value="ARM-type_fold"/>
</dbReference>
<evidence type="ECO:0008006" key="7">
    <source>
        <dbReference type="Google" id="ProtNLM"/>
    </source>
</evidence>
<evidence type="ECO:0000256" key="5">
    <source>
        <dbReference type="ARBA" id="ARBA00022927"/>
    </source>
</evidence>
<accession>A0A7S0WWR5</accession>
<dbReference type="SUPFAM" id="SSF48371">
    <property type="entry name" value="ARM repeat"/>
    <property type="match status" value="1"/>
</dbReference>
<organism evidence="6">
    <name type="scientific">Chlamydomonas leiostraca</name>
    <dbReference type="NCBI Taxonomy" id="1034604"/>
    <lineage>
        <taxon>Eukaryota</taxon>
        <taxon>Viridiplantae</taxon>
        <taxon>Chlorophyta</taxon>
        <taxon>core chlorophytes</taxon>
        <taxon>Chlorophyceae</taxon>
        <taxon>CS clade</taxon>
        <taxon>Chlamydomonadales</taxon>
        <taxon>Chlamydomonadaceae</taxon>
        <taxon>Chlamydomonas</taxon>
    </lineage>
</organism>
<dbReference type="AlphaFoldDB" id="A0A7S0WWR5"/>
<reference evidence="6" key="1">
    <citation type="submission" date="2021-01" db="EMBL/GenBank/DDBJ databases">
        <authorList>
            <person name="Corre E."/>
            <person name="Pelletier E."/>
            <person name="Niang G."/>
            <person name="Scheremetjew M."/>
            <person name="Finn R."/>
            <person name="Kale V."/>
            <person name="Holt S."/>
            <person name="Cochrane G."/>
            <person name="Meng A."/>
            <person name="Brown T."/>
            <person name="Cohen L."/>
        </authorList>
    </citation>
    <scope>NUCLEOTIDE SEQUENCE</scope>
    <source>
        <strain evidence="6">SAG 11-49</strain>
    </source>
</reference>
<dbReference type="InterPro" id="IPR040122">
    <property type="entry name" value="Importin_beta"/>
</dbReference>
<proteinExistence type="predicted"/>
<keyword evidence="5" id="KW-0653">Protein transport</keyword>
<evidence type="ECO:0000313" key="6">
    <source>
        <dbReference type="EMBL" id="CAD8688193.1"/>
    </source>
</evidence>